<dbReference type="RefSeq" id="XP_001314997.1">
    <property type="nucleotide sequence ID" value="XM_001314962.1"/>
</dbReference>
<keyword evidence="4" id="KW-0175">Coiled coil</keyword>
<gene>
    <name evidence="6" type="ORF">TVAG_370020</name>
</gene>
<evidence type="ECO:0000256" key="4">
    <source>
        <dbReference type="SAM" id="Coils"/>
    </source>
</evidence>
<evidence type="ECO:0000256" key="3">
    <source>
        <dbReference type="PROSITE-ProRule" id="PRU00221"/>
    </source>
</evidence>
<dbReference type="PANTHER" id="PTHR22847:SF637">
    <property type="entry name" value="WD REPEAT DOMAIN 5B"/>
    <property type="match status" value="1"/>
</dbReference>
<dbReference type="OrthoDB" id="1068471at2759"/>
<dbReference type="Gene3D" id="2.130.10.10">
    <property type="entry name" value="YVTN repeat-like/Quinoprotein amine dehydrogenase"/>
    <property type="match status" value="1"/>
</dbReference>
<reference evidence="6" key="1">
    <citation type="submission" date="2006-10" db="EMBL/GenBank/DDBJ databases">
        <authorList>
            <person name="Amadeo P."/>
            <person name="Zhao Q."/>
            <person name="Wortman J."/>
            <person name="Fraser-Liggett C."/>
            <person name="Carlton J."/>
        </authorList>
    </citation>
    <scope>NUCLEOTIDE SEQUENCE</scope>
    <source>
        <strain evidence="6">G3</strain>
    </source>
</reference>
<feature type="repeat" description="WD" evidence="3">
    <location>
        <begin position="456"/>
        <end position="491"/>
    </location>
</feature>
<dbReference type="InterPro" id="IPR015943">
    <property type="entry name" value="WD40/YVTN_repeat-like_dom_sf"/>
</dbReference>
<dbReference type="SUPFAM" id="SSF50978">
    <property type="entry name" value="WD40 repeat-like"/>
    <property type="match status" value="1"/>
</dbReference>
<dbReference type="SMART" id="SM00320">
    <property type="entry name" value="WD40"/>
    <property type="match status" value="7"/>
</dbReference>
<dbReference type="PROSITE" id="PS50082">
    <property type="entry name" value="WD_REPEATS_2"/>
    <property type="match status" value="3"/>
</dbReference>
<dbReference type="PROSITE" id="PS50294">
    <property type="entry name" value="WD_REPEATS_REGION"/>
    <property type="match status" value="3"/>
</dbReference>
<keyword evidence="7" id="KW-1185">Reference proteome</keyword>
<sequence>MDQSVSDLHIKETADKIIKDLQDATNEIRRLQEELRVLQNTKNLSIIHLAQYKNDYDTLHELYRKYKEYLTYGGQIHPPIQQQQPPVQVPMQMMGQQMKNSQPIQQVPQQMSMQQAKPNIVKSEIQESQPMQQMQSQYIEDSSASHQPHIQQSTPKKQEDTSALTQANPSYTIHANDPAYNSDHMKLKYALSTNAVVCSVAFNSDGSKFAFTNTKTIFVINTDNGSIFTKINMLYDPNINDFNPRCLCFTPDSRYIVLGNDESNILVFSVATGQHVKTLKQHTRKISSIIFTNENKYMVTAGYDCLICVWNLEDFSLVNKIVNQTDQPDDMIVAIAVDSDKTFIAVGFMKGNIGVYDVNFKEPMLPFKAHDGNIMNIAISPFDGSIATGAGTAGGDSSIKIWGLSTRLTQKNTLSGHSNLVLALAFKHDGPLLLSGSKDEKVCGWDYKKGTMLFDISAHKNTVFSIAHHPSKNIFLSCSGEGLVCVWEYGL</sequence>
<keyword evidence="1 3" id="KW-0853">WD repeat</keyword>
<dbReference type="InterPro" id="IPR036322">
    <property type="entry name" value="WD40_repeat_dom_sf"/>
</dbReference>
<dbReference type="PANTHER" id="PTHR22847">
    <property type="entry name" value="WD40 REPEAT PROTEIN"/>
    <property type="match status" value="1"/>
</dbReference>
<feature type="compositionally biased region" description="Polar residues" evidence="5">
    <location>
        <begin position="142"/>
        <end position="163"/>
    </location>
</feature>
<organism evidence="6 7">
    <name type="scientific">Trichomonas vaginalis (strain ATCC PRA-98 / G3)</name>
    <dbReference type="NCBI Taxonomy" id="412133"/>
    <lineage>
        <taxon>Eukaryota</taxon>
        <taxon>Metamonada</taxon>
        <taxon>Parabasalia</taxon>
        <taxon>Trichomonadida</taxon>
        <taxon>Trichomonadidae</taxon>
        <taxon>Trichomonas</taxon>
    </lineage>
</organism>
<evidence type="ECO:0000256" key="5">
    <source>
        <dbReference type="SAM" id="MobiDB-lite"/>
    </source>
</evidence>
<feature type="repeat" description="WD" evidence="3">
    <location>
        <begin position="414"/>
        <end position="455"/>
    </location>
</feature>
<dbReference type="EMBL" id="DS113525">
    <property type="protein sequence ID" value="EAY02774.1"/>
    <property type="molecule type" value="Genomic_DNA"/>
</dbReference>
<evidence type="ECO:0000256" key="1">
    <source>
        <dbReference type="ARBA" id="ARBA00022574"/>
    </source>
</evidence>
<dbReference type="InterPro" id="IPR019775">
    <property type="entry name" value="WD40_repeat_CS"/>
</dbReference>
<keyword evidence="2" id="KW-0677">Repeat</keyword>
<dbReference type="eggNOG" id="KOG0266">
    <property type="taxonomic scope" value="Eukaryota"/>
</dbReference>
<feature type="region of interest" description="Disordered" evidence="5">
    <location>
        <begin position="126"/>
        <end position="163"/>
    </location>
</feature>
<dbReference type="VEuPathDB" id="TrichDB:TVAGG3_0860100"/>
<dbReference type="InParanoid" id="A2EX54"/>
<dbReference type="STRING" id="5722.A2EX54"/>
<protein>
    <submittedName>
        <fullName evidence="6">Uncharacterized protein</fullName>
    </submittedName>
</protein>
<dbReference type="CDD" id="cd00200">
    <property type="entry name" value="WD40"/>
    <property type="match status" value="1"/>
</dbReference>
<dbReference type="VEuPathDB" id="TrichDB:TVAG_370020"/>
<accession>A2EX54</accession>
<dbReference type="InterPro" id="IPR001680">
    <property type="entry name" value="WD40_rpt"/>
</dbReference>
<dbReference type="Proteomes" id="UP000001542">
    <property type="component" value="Unassembled WGS sequence"/>
</dbReference>
<dbReference type="GO" id="GO:1990234">
    <property type="term" value="C:transferase complex"/>
    <property type="evidence" value="ECO:0007669"/>
    <property type="project" value="UniProtKB-ARBA"/>
</dbReference>
<feature type="repeat" description="WD" evidence="3">
    <location>
        <begin position="279"/>
        <end position="320"/>
    </location>
</feature>
<reference evidence="6" key="2">
    <citation type="journal article" date="2007" name="Science">
        <title>Draft genome sequence of the sexually transmitted pathogen Trichomonas vaginalis.</title>
        <authorList>
            <person name="Carlton J.M."/>
            <person name="Hirt R.P."/>
            <person name="Silva J.C."/>
            <person name="Delcher A.L."/>
            <person name="Schatz M."/>
            <person name="Zhao Q."/>
            <person name="Wortman J.R."/>
            <person name="Bidwell S.L."/>
            <person name="Alsmark U.C.M."/>
            <person name="Besteiro S."/>
            <person name="Sicheritz-Ponten T."/>
            <person name="Noel C.J."/>
            <person name="Dacks J.B."/>
            <person name="Foster P.G."/>
            <person name="Simillion C."/>
            <person name="Van de Peer Y."/>
            <person name="Miranda-Saavedra D."/>
            <person name="Barton G.J."/>
            <person name="Westrop G.D."/>
            <person name="Mueller S."/>
            <person name="Dessi D."/>
            <person name="Fiori P.L."/>
            <person name="Ren Q."/>
            <person name="Paulsen I."/>
            <person name="Zhang H."/>
            <person name="Bastida-Corcuera F.D."/>
            <person name="Simoes-Barbosa A."/>
            <person name="Brown M.T."/>
            <person name="Hayes R.D."/>
            <person name="Mukherjee M."/>
            <person name="Okumura C.Y."/>
            <person name="Schneider R."/>
            <person name="Smith A.J."/>
            <person name="Vanacova S."/>
            <person name="Villalvazo M."/>
            <person name="Haas B.J."/>
            <person name="Pertea M."/>
            <person name="Feldblyum T.V."/>
            <person name="Utterback T.R."/>
            <person name="Shu C.L."/>
            <person name="Osoegawa K."/>
            <person name="de Jong P.J."/>
            <person name="Hrdy I."/>
            <person name="Horvathova L."/>
            <person name="Zubacova Z."/>
            <person name="Dolezal P."/>
            <person name="Malik S.B."/>
            <person name="Logsdon J.M. Jr."/>
            <person name="Henze K."/>
            <person name="Gupta A."/>
            <person name="Wang C.C."/>
            <person name="Dunne R.L."/>
            <person name="Upcroft J.A."/>
            <person name="Upcroft P."/>
            <person name="White O."/>
            <person name="Salzberg S.L."/>
            <person name="Tang P."/>
            <person name="Chiu C.-H."/>
            <person name="Lee Y.-S."/>
            <person name="Embley T.M."/>
            <person name="Coombs G.H."/>
            <person name="Mottram J.C."/>
            <person name="Tachezy J."/>
            <person name="Fraser-Liggett C.M."/>
            <person name="Johnson P.J."/>
        </authorList>
    </citation>
    <scope>NUCLEOTIDE SEQUENCE [LARGE SCALE GENOMIC DNA]</scope>
    <source>
        <strain evidence="6">G3</strain>
    </source>
</reference>
<evidence type="ECO:0000313" key="7">
    <source>
        <dbReference type="Proteomes" id="UP000001542"/>
    </source>
</evidence>
<dbReference type="KEGG" id="tva:4760614"/>
<evidence type="ECO:0000256" key="2">
    <source>
        <dbReference type="ARBA" id="ARBA00022737"/>
    </source>
</evidence>
<name>A2EX54_TRIV3</name>
<evidence type="ECO:0000313" key="6">
    <source>
        <dbReference type="EMBL" id="EAY02774.1"/>
    </source>
</evidence>
<dbReference type="PROSITE" id="PS00678">
    <property type="entry name" value="WD_REPEATS_1"/>
    <property type="match status" value="1"/>
</dbReference>
<feature type="compositionally biased region" description="Low complexity" evidence="5">
    <location>
        <begin position="126"/>
        <end position="140"/>
    </location>
</feature>
<dbReference type="Pfam" id="PF00400">
    <property type="entry name" value="WD40"/>
    <property type="match status" value="4"/>
</dbReference>
<proteinExistence type="predicted"/>
<dbReference type="SMR" id="A2EX54"/>
<dbReference type="AlphaFoldDB" id="A2EX54"/>
<feature type="coiled-coil region" evidence="4">
    <location>
        <begin position="14"/>
        <end position="41"/>
    </location>
</feature>